<accession>Q607U0</accession>
<evidence type="ECO:0000256" key="7">
    <source>
        <dbReference type="SAM" id="Phobius"/>
    </source>
</evidence>
<keyword evidence="4 7" id="KW-0812">Transmembrane</keyword>
<proteinExistence type="inferred from homology"/>
<dbReference type="HOGENOM" id="CLU_017959_8_3_6"/>
<dbReference type="GO" id="GO:0005886">
    <property type="term" value="C:plasma membrane"/>
    <property type="evidence" value="ECO:0007669"/>
    <property type="project" value="TreeGrafter"/>
</dbReference>
<evidence type="ECO:0000313" key="8">
    <source>
        <dbReference type="EMBL" id="AAU92298.1"/>
    </source>
</evidence>
<reference evidence="8 9" key="1">
    <citation type="journal article" date="2004" name="PLoS Biol.">
        <title>Genomic insights into methanotrophy: the complete genome sequence of Methylococcus capsulatus (Bath).</title>
        <authorList>
            <person name="Ward N.L."/>
            <person name="Larsen O."/>
            <person name="Sakwa J."/>
            <person name="Bruseth L."/>
            <person name="Khouri H.M."/>
            <person name="Durkin A.S."/>
            <person name="Dimitrov G."/>
            <person name="Jiang L."/>
            <person name="Scanlan D."/>
            <person name="Kang K.H."/>
            <person name="Lewis M.R."/>
            <person name="Nelson K.E."/>
            <person name="Methe B.A."/>
            <person name="Wu M."/>
            <person name="Heidelberg J.F."/>
            <person name="Paulsen I.T."/>
            <person name="Fouts D.E."/>
            <person name="Ravel J."/>
            <person name="Tettelin H."/>
            <person name="Ren Q."/>
            <person name="Read T.D."/>
            <person name="DeBoy R.T."/>
            <person name="Seshadri R."/>
            <person name="Salzberg S.L."/>
            <person name="Jensen H.B."/>
            <person name="Birkeland N.K."/>
            <person name="Nelson W.C."/>
            <person name="Dodson R.J."/>
            <person name="Grindhaug S.H."/>
            <person name="Holt I.E."/>
            <person name="Eidhammer I."/>
            <person name="Jonasen I."/>
            <person name="Vanaken S."/>
            <person name="Utterback T.R."/>
            <person name="Feldblyum T.V."/>
            <person name="Fraser C.M."/>
            <person name="Lillehaug J.R."/>
            <person name="Eisen J.A."/>
        </authorList>
    </citation>
    <scope>NUCLEOTIDE SEQUENCE [LARGE SCALE GENOMIC DNA]</scope>
    <source>
        <strain evidence="9">ATCC 33009 / NCIMB 11132 / Bath</strain>
    </source>
</reference>
<evidence type="ECO:0000313" key="9">
    <source>
        <dbReference type="Proteomes" id="UP000006821"/>
    </source>
</evidence>
<gene>
    <name evidence="8" type="ordered locus">MCA1664</name>
</gene>
<feature type="transmembrane region" description="Helical" evidence="7">
    <location>
        <begin position="175"/>
        <end position="191"/>
    </location>
</feature>
<dbReference type="PANTHER" id="PTHR42810">
    <property type="entry name" value="PURINE PERMEASE C1399.01C-RELATED"/>
    <property type="match status" value="1"/>
</dbReference>
<evidence type="ECO:0000256" key="2">
    <source>
        <dbReference type="ARBA" id="ARBA00008821"/>
    </source>
</evidence>
<dbReference type="Proteomes" id="UP000006821">
    <property type="component" value="Chromosome"/>
</dbReference>
<keyword evidence="5 7" id="KW-1133">Transmembrane helix</keyword>
<comment type="similarity">
    <text evidence="2">Belongs to the nucleobase:cation symporter-2 (NCS2) (TC 2.A.40) family.</text>
</comment>
<dbReference type="GO" id="GO:0042907">
    <property type="term" value="F:xanthine transmembrane transporter activity"/>
    <property type="evidence" value="ECO:0007669"/>
    <property type="project" value="TreeGrafter"/>
</dbReference>
<keyword evidence="3" id="KW-0813">Transport</keyword>
<evidence type="ECO:0000256" key="6">
    <source>
        <dbReference type="ARBA" id="ARBA00023136"/>
    </source>
</evidence>
<feature type="transmembrane region" description="Helical" evidence="7">
    <location>
        <begin position="198"/>
        <end position="215"/>
    </location>
</feature>
<dbReference type="eggNOG" id="COG2233">
    <property type="taxonomic scope" value="Bacteria"/>
</dbReference>
<comment type="subcellular location">
    <subcellularLocation>
        <location evidence="1">Membrane</location>
        <topology evidence="1">Multi-pass membrane protein</topology>
    </subcellularLocation>
</comment>
<feature type="transmembrane region" description="Helical" evidence="7">
    <location>
        <begin position="20"/>
        <end position="47"/>
    </location>
</feature>
<dbReference type="AlphaFoldDB" id="Q607U0"/>
<evidence type="ECO:0000256" key="5">
    <source>
        <dbReference type="ARBA" id="ARBA00022989"/>
    </source>
</evidence>
<feature type="transmembrane region" description="Helical" evidence="7">
    <location>
        <begin position="249"/>
        <end position="270"/>
    </location>
</feature>
<name>Q607U0_METCA</name>
<feature type="transmembrane region" description="Helical" evidence="7">
    <location>
        <begin position="356"/>
        <end position="373"/>
    </location>
</feature>
<feature type="transmembrane region" description="Helical" evidence="7">
    <location>
        <begin position="328"/>
        <end position="350"/>
    </location>
</feature>
<dbReference type="KEGG" id="mca:MCA1664"/>
<organism evidence="8 9">
    <name type="scientific">Methylococcus capsulatus (strain ATCC 33009 / NCIMB 11132 / Bath)</name>
    <dbReference type="NCBI Taxonomy" id="243233"/>
    <lineage>
        <taxon>Bacteria</taxon>
        <taxon>Pseudomonadati</taxon>
        <taxon>Pseudomonadota</taxon>
        <taxon>Gammaproteobacteria</taxon>
        <taxon>Methylococcales</taxon>
        <taxon>Methylococcaceae</taxon>
        <taxon>Methylococcus</taxon>
    </lineage>
</organism>
<feature type="transmembrane region" description="Helical" evidence="7">
    <location>
        <begin position="422"/>
        <end position="440"/>
    </location>
</feature>
<dbReference type="STRING" id="243233.MCA1664"/>
<feature type="transmembrane region" description="Helical" evidence="7">
    <location>
        <begin position="137"/>
        <end position="155"/>
    </location>
</feature>
<feature type="transmembrane region" description="Helical" evidence="7">
    <location>
        <begin position="102"/>
        <end position="125"/>
    </location>
</feature>
<feature type="transmembrane region" description="Helical" evidence="7">
    <location>
        <begin position="385"/>
        <end position="402"/>
    </location>
</feature>
<keyword evidence="6 7" id="KW-0472">Membrane</keyword>
<dbReference type="InterPro" id="IPR006043">
    <property type="entry name" value="NCS2"/>
</dbReference>
<sequence length="580" mass="62281">MTPSRMKRPENIVYWLNDRPPAAIAAFVGLQQMSFLGVYLAISPLFVRTENIGDHDSQILMATTLLVSGVGVMLQAVGRLGIGSGYFCPLQTTSASFATMELARLAGGLELAFGMVGVMGMAQILFGEVFRRLRSVFSVELAGVAVTLIGLGLGYKGVTLLGGIDAPGGLWKHDIAVGFLALAVMIVCNVWSSGSLRLFSAFAGLAAGLAVSVLVDGIRPEDAENYKATPLLALPQLPTFGWAFDPKLVVPYVVLGLAFSLHGFGALAAAQRFNDSEWRHPDMAQISRGIRAEGVSNLIAGLVNGLPLTSSGGAVSLAAATGCTSRHIAYWLGGILIALAFVPKVTVLWFVLPVPVIGAAAVFLSSFTLLAGLQMIASRMLDNRKILTVGIGLLLGVSHEPLKHYYREELPSFLVPVTQSSVALGVAGATLLSGVFRIGAGTRRRRSFVLGESQLDDVIDYLDRQGRAWGARADVVRRSEYAMWQAFEILHDYGFVVRNERGQGIVEVETLVDEFTFTVIARYRGEVIPLATHAPSHDALLESDTGILEMAGYLLYKLADRVRSRALSHGMAELRLTFVE</sequence>
<evidence type="ECO:0000256" key="1">
    <source>
        <dbReference type="ARBA" id="ARBA00004141"/>
    </source>
</evidence>
<dbReference type="PANTHER" id="PTHR42810:SF2">
    <property type="entry name" value="PURINE PERMEASE C1399.01C-RELATED"/>
    <property type="match status" value="1"/>
</dbReference>
<protein>
    <submittedName>
        <fullName evidence="8">Xanthine/uracil permease family protein</fullName>
    </submittedName>
</protein>
<feature type="transmembrane region" description="Helical" evidence="7">
    <location>
        <begin position="59"/>
        <end position="82"/>
    </location>
</feature>
<dbReference type="EMBL" id="AE017282">
    <property type="protein sequence ID" value="AAU92298.1"/>
    <property type="molecule type" value="Genomic_DNA"/>
</dbReference>
<evidence type="ECO:0000256" key="4">
    <source>
        <dbReference type="ARBA" id="ARBA00022692"/>
    </source>
</evidence>
<evidence type="ECO:0000256" key="3">
    <source>
        <dbReference type="ARBA" id="ARBA00022448"/>
    </source>
</evidence>
<dbReference type="Pfam" id="PF00860">
    <property type="entry name" value="Xan_ur_permease"/>
    <property type="match status" value="1"/>
</dbReference>